<dbReference type="Proteomes" id="UP000249204">
    <property type="component" value="Unassembled WGS sequence"/>
</dbReference>
<feature type="domain" description="PBP" evidence="2">
    <location>
        <begin position="164"/>
        <end position="355"/>
    </location>
</feature>
<sequence>MTEEQSYTTEEIAKMLKISKLTVYDLIKKGDLVAYRVGKQMRIDATDLEAYKRRSKQLQSPTQQSTGVSGSGVNQQAAGPIGIQEQHYDLTNRTQEQHTSSNTLSRQGEVQYAAHTTGAAVSSASQMAPSSYFNSPAGFGQNSASATRHLVITGQDVSLDILMRHIEKQSRDIRPLRSFMGSLDGLISMYRGESDLVSTHLLDGDTGEYNLPYIRKILTGWSYVVVNLLTRPAGLYVPRGNPRQLNDWTDLNRSGLRLANREKGSGARVLLDEQLRLNGISAAGLLGYDVEETSHMGVAAKVSSGEADVGVGIEKAARLVGQVDFIPLVQERYDLVMLRKHGNEAWIESVLRILQSLEFQQELKAFEGYDVSRTGEILYEA</sequence>
<dbReference type="InterPro" id="IPR024370">
    <property type="entry name" value="PBP_domain"/>
</dbReference>
<dbReference type="NCBIfam" id="TIGR01764">
    <property type="entry name" value="excise"/>
    <property type="match status" value="1"/>
</dbReference>
<feature type="domain" description="Helix-turn-helix" evidence="3">
    <location>
        <begin position="7"/>
        <end position="54"/>
    </location>
</feature>
<evidence type="ECO:0000256" key="1">
    <source>
        <dbReference type="SAM" id="MobiDB-lite"/>
    </source>
</evidence>
<dbReference type="SUPFAM" id="SSF53850">
    <property type="entry name" value="Periplasmic binding protein-like II"/>
    <property type="match status" value="1"/>
</dbReference>
<dbReference type="PANTHER" id="PTHR38431:SF1">
    <property type="entry name" value="BLL2305 PROTEIN"/>
    <property type="match status" value="1"/>
</dbReference>
<feature type="region of interest" description="Disordered" evidence="1">
    <location>
        <begin position="54"/>
        <end position="76"/>
    </location>
</feature>
<proteinExistence type="predicted"/>
<dbReference type="Pfam" id="PF12727">
    <property type="entry name" value="PBP_like"/>
    <property type="match status" value="1"/>
</dbReference>
<evidence type="ECO:0008006" key="6">
    <source>
        <dbReference type="Google" id="ProtNLM"/>
    </source>
</evidence>
<dbReference type="GO" id="GO:0003677">
    <property type="term" value="F:DNA binding"/>
    <property type="evidence" value="ECO:0007669"/>
    <property type="project" value="InterPro"/>
</dbReference>
<evidence type="ECO:0000259" key="2">
    <source>
        <dbReference type="Pfam" id="PF12727"/>
    </source>
</evidence>
<name>A0A2W6P9U0_9BACL</name>
<gene>
    <name evidence="4" type="ORF">DN757_06335</name>
</gene>
<dbReference type="Pfam" id="PF12728">
    <property type="entry name" value="HTH_17"/>
    <property type="match status" value="1"/>
</dbReference>
<comment type="caution">
    <text evidence="4">The sequence shown here is derived from an EMBL/GenBank/DDBJ whole genome shotgun (WGS) entry which is preliminary data.</text>
</comment>
<reference evidence="4 5" key="1">
    <citation type="submission" date="2018-06" db="EMBL/GenBank/DDBJ databases">
        <title>Isolation of heavy metals resistant Paenibacillus silvae NC2 from Gold-Copper mine in ZiJin, China.</title>
        <authorList>
            <person name="Xu J."/>
            <person name="Mazhar H.S."/>
            <person name="Rensing C."/>
        </authorList>
    </citation>
    <scope>NUCLEOTIDE SEQUENCE [LARGE SCALE GENOMIC DNA]</scope>
    <source>
        <strain evidence="4 5">NC2</strain>
    </source>
</reference>
<dbReference type="RefSeq" id="WP_111269432.1">
    <property type="nucleotide sequence ID" value="NZ_QKWW01000018.1"/>
</dbReference>
<evidence type="ECO:0000313" key="4">
    <source>
        <dbReference type="EMBL" id="PZT56440.1"/>
    </source>
</evidence>
<dbReference type="InterPro" id="IPR010093">
    <property type="entry name" value="SinI_DNA-bd"/>
</dbReference>
<feature type="compositionally biased region" description="Polar residues" evidence="1">
    <location>
        <begin position="57"/>
        <end position="76"/>
    </location>
</feature>
<dbReference type="EMBL" id="QKWW01000018">
    <property type="protein sequence ID" value="PZT56440.1"/>
    <property type="molecule type" value="Genomic_DNA"/>
</dbReference>
<evidence type="ECO:0000259" key="3">
    <source>
        <dbReference type="Pfam" id="PF12728"/>
    </source>
</evidence>
<dbReference type="PANTHER" id="PTHR38431">
    <property type="entry name" value="BLL2305 PROTEIN"/>
    <property type="match status" value="1"/>
</dbReference>
<accession>A0A2W6P9U0</accession>
<dbReference type="AlphaFoldDB" id="A0A2W6P9U0"/>
<evidence type="ECO:0000313" key="5">
    <source>
        <dbReference type="Proteomes" id="UP000249204"/>
    </source>
</evidence>
<dbReference type="Gene3D" id="3.40.190.10">
    <property type="entry name" value="Periplasmic binding protein-like II"/>
    <property type="match status" value="1"/>
</dbReference>
<protein>
    <recommendedName>
        <fullName evidence="6">Excisionase</fullName>
    </recommendedName>
</protein>
<dbReference type="InterPro" id="IPR041657">
    <property type="entry name" value="HTH_17"/>
</dbReference>
<organism evidence="4 5">
    <name type="scientific">Paenibacillus silvae</name>
    <dbReference type="NCBI Taxonomy" id="1325358"/>
    <lineage>
        <taxon>Bacteria</taxon>
        <taxon>Bacillati</taxon>
        <taxon>Bacillota</taxon>
        <taxon>Bacilli</taxon>
        <taxon>Bacillales</taxon>
        <taxon>Paenibacillaceae</taxon>
        <taxon>Paenibacillus</taxon>
    </lineage>
</organism>